<name>A0ABU4G7H5_9BACL</name>
<evidence type="ECO:0000256" key="1">
    <source>
        <dbReference type="ARBA" id="ARBA00022801"/>
    </source>
</evidence>
<keyword evidence="4" id="KW-1185">Reference proteome</keyword>
<dbReference type="SUPFAM" id="SSF53187">
    <property type="entry name" value="Zn-dependent exopeptidases"/>
    <property type="match status" value="1"/>
</dbReference>
<sequence length="267" mass="28800">MVKIYIDPGHGGTDPGAIGNGLKEKDVTLAIATRVRNILVNEYSNATVRMSRTGDQTVSLSQRTNDANAWGAAFYLSIHINAGGGNGYEDYIHSNLSDSSTTAQLRNTIHSEIVKLIDMPNRGKKKADFHVLRETRMHAMLTENGFIDYASNASLMKTSAWLDKAARGHVNGLEKALGLQKTSSPPPSGSTLYRVVAGSFTSRANADQRVAELQAKGFDSFIDIYTQGGVTYYRVIAGSFADKSNADKQVADLKAAGFDAFIITVSS</sequence>
<reference evidence="3 4" key="1">
    <citation type="submission" date="2023-06" db="EMBL/GenBank/DDBJ databases">
        <title>Sporosarcina sp. nov., isolated from Korean traditional fermented seafood 'Jeotgal'.</title>
        <authorList>
            <person name="Yang A.I."/>
            <person name="Shin N.-R."/>
        </authorList>
    </citation>
    <scope>NUCLEOTIDE SEQUENCE [LARGE SCALE GENOMIC DNA]</scope>
    <source>
        <strain evidence="3 4">KCTC13119</strain>
    </source>
</reference>
<evidence type="ECO:0000313" key="4">
    <source>
        <dbReference type="Proteomes" id="UP001282284"/>
    </source>
</evidence>
<dbReference type="CDD" id="cd02696">
    <property type="entry name" value="MurNAc-LAA"/>
    <property type="match status" value="1"/>
</dbReference>
<dbReference type="SMART" id="SM00646">
    <property type="entry name" value="Ami_3"/>
    <property type="match status" value="1"/>
</dbReference>
<dbReference type="Gene3D" id="3.40.630.40">
    <property type="entry name" value="Zn-dependent exopeptidases"/>
    <property type="match status" value="1"/>
</dbReference>
<dbReference type="InterPro" id="IPR007730">
    <property type="entry name" value="SPOR-like_dom"/>
</dbReference>
<dbReference type="InterPro" id="IPR036680">
    <property type="entry name" value="SPOR-like_sf"/>
</dbReference>
<dbReference type="Gene3D" id="3.30.70.1070">
    <property type="entry name" value="Sporulation related repeat"/>
    <property type="match status" value="1"/>
</dbReference>
<accession>A0ABU4G7H5</accession>
<dbReference type="Pfam" id="PF05036">
    <property type="entry name" value="SPOR"/>
    <property type="match status" value="1"/>
</dbReference>
<organism evidence="3 4">
    <name type="scientific">Sporosarcina saromensis</name>
    <dbReference type="NCBI Taxonomy" id="359365"/>
    <lineage>
        <taxon>Bacteria</taxon>
        <taxon>Bacillati</taxon>
        <taxon>Bacillota</taxon>
        <taxon>Bacilli</taxon>
        <taxon>Bacillales</taxon>
        <taxon>Caryophanaceae</taxon>
        <taxon>Sporosarcina</taxon>
    </lineage>
</organism>
<feature type="domain" description="SPOR" evidence="2">
    <location>
        <begin position="187"/>
        <end position="265"/>
    </location>
</feature>
<dbReference type="Proteomes" id="UP001282284">
    <property type="component" value="Unassembled WGS sequence"/>
</dbReference>
<dbReference type="PROSITE" id="PS51724">
    <property type="entry name" value="SPOR"/>
    <property type="match status" value="1"/>
</dbReference>
<dbReference type="SUPFAM" id="SSF110997">
    <property type="entry name" value="Sporulation related repeat"/>
    <property type="match status" value="1"/>
</dbReference>
<dbReference type="RefSeq" id="WP_317942918.1">
    <property type="nucleotide sequence ID" value="NZ_JAUBDI010000004.1"/>
</dbReference>
<dbReference type="Pfam" id="PF01520">
    <property type="entry name" value="Amidase_3"/>
    <property type="match status" value="1"/>
</dbReference>
<dbReference type="PANTHER" id="PTHR30404">
    <property type="entry name" value="N-ACETYLMURAMOYL-L-ALANINE AMIDASE"/>
    <property type="match status" value="1"/>
</dbReference>
<dbReference type="PANTHER" id="PTHR30404:SF0">
    <property type="entry name" value="N-ACETYLMURAMOYL-L-ALANINE AMIDASE AMIC"/>
    <property type="match status" value="1"/>
</dbReference>
<evidence type="ECO:0000259" key="2">
    <source>
        <dbReference type="PROSITE" id="PS51724"/>
    </source>
</evidence>
<keyword evidence="1" id="KW-0378">Hydrolase</keyword>
<gene>
    <name evidence="3" type="ORF">QT711_06970</name>
</gene>
<proteinExistence type="predicted"/>
<protein>
    <submittedName>
        <fullName evidence="3">N-acetylmuramoyl-L-alanine amidase</fullName>
    </submittedName>
</protein>
<dbReference type="InterPro" id="IPR050695">
    <property type="entry name" value="N-acetylmuramoyl_amidase_3"/>
</dbReference>
<dbReference type="EMBL" id="JAUBDI010000004">
    <property type="protein sequence ID" value="MDW0112923.1"/>
    <property type="molecule type" value="Genomic_DNA"/>
</dbReference>
<evidence type="ECO:0000313" key="3">
    <source>
        <dbReference type="EMBL" id="MDW0112923.1"/>
    </source>
</evidence>
<comment type="caution">
    <text evidence="3">The sequence shown here is derived from an EMBL/GenBank/DDBJ whole genome shotgun (WGS) entry which is preliminary data.</text>
</comment>
<dbReference type="InterPro" id="IPR002508">
    <property type="entry name" value="MurNAc-LAA_cat"/>
</dbReference>